<protein>
    <submittedName>
        <fullName evidence="1">Uncharacterized protein</fullName>
    </submittedName>
</protein>
<evidence type="ECO:0000313" key="1">
    <source>
        <dbReference type="EMBL" id="KAH3852490.1"/>
    </source>
</evidence>
<comment type="caution">
    <text evidence="1">The sequence shown here is derived from an EMBL/GenBank/DDBJ whole genome shotgun (WGS) entry which is preliminary data.</text>
</comment>
<gene>
    <name evidence="1" type="ORF">DPMN_095000</name>
</gene>
<proteinExistence type="predicted"/>
<organism evidence="1 2">
    <name type="scientific">Dreissena polymorpha</name>
    <name type="common">Zebra mussel</name>
    <name type="synonym">Mytilus polymorpha</name>
    <dbReference type="NCBI Taxonomy" id="45954"/>
    <lineage>
        <taxon>Eukaryota</taxon>
        <taxon>Metazoa</taxon>
        <taxon>Spiralia</taxon>
        <taxon>Lophotrochozoa</taxon>
        <taxon>Mollusca</taxon>
        <taxon>Bivalvia</taxon>
        <taxon>Autobranchia</taxon>
        <taxon>Heteroconchia</taxon>
        <taxon>Euheterodonta</taxon>
        <taxon>Imparidentia</taxon>
        <taxon>Neoheterodontei</taxon>
        <taxon>Myida</taxon>
        <taxon>Dreissenoidea</taxon>
        <taxon>Dreissenidae</taxon>
        <taxon>Dreissena</taxon>
    </lineage>
</organism>
<dbReference type="EMBL" id="JAIWYP010000003">
    <property type="protein sequence ID" value="KAH3852490.1"/>
    <property type="molecule type" value="Genomic_DNA"/>
</dbReference>
<dbReference type="Proteomes" id="UP000828390">
    <property type="component" value="Unassembled WGS sequence"/>
</dbReference>
<evidence type="ECO:0000313" key="2">
    <source>
        <dbReference type="Proteomes" id="UP000828390"/>
    </source>
</evidence>
<dbReference type="AlphaFoldDB" id="A0A9D4L6R5"/>
<sequence>MEGAGLKNILETVYGENAIVTGKDVQRALRGHFLVEKCLHRQLISEITKDPEIQILLDQAEELYSSLLRCETTIADATCSEILIKLNTAIERKKHELAKTSKTSKLWLNYKLMVSIASMLIKADSSGR</sequence>
<reference evidence="1" key="2">
    <citation type="submission" date="2020-11" db="EMBL/GenBank/DDBJ databases">
        <authorList>
            <person name="McCartney M.A."/>
            <person name="Auch B."/>
            <person name="Kono T."/>
            <person name="Mallez S."/>
            <person name="Becker A."/>
            <person name="Gohl D.M."/>
            <person name="Silverstein K.A.T."/>
            <person name="Koren S."/>
            <person name="Bechman K.B."/>
            <person name="Herman A."/>
            <person name="Abrahante J.E."/>
            <person name="Garbe J."/>
        </authorList>
    </citation>
    <scope>NUCLEOTIDE SEQUENCE</scope>
    <source>
        <strain evidence="1">Duluth1</strain>
        <tissue evidence="1">Whole animal</tissue>
    </source>
</reference>
<name>A0A9D4L6R5_DREPO</name>
<reference evidence="1" key="1">
    <citation type="journal article" date="2019" name="bioRxiv">
        <title>The Genome of the Zebra Mussel, Dreissena polymorpha: A Resource for Invasive Species Research.</title>
        <authorList>
            <person name="McCartney M.A."/>
            <person name="Auch B."/>
            <person name="Kono T."/>
            <person name="Mallez S."/>
            <person name="Zhang Y."/>
            <person name="Obille A."/>
            <person name="Becker A."/>
            <person name="Abrahante J.E."/>
            <person name="Garbe J."/>
            <person name="Badalamenti J.P."/>
            <person name="Herman A."/>
            <person name="Mangelson H."/>
            <person name="Liachko I."/>
            <person name="Sullivan S."/>
            <person name="Sone E.D."/>
            <person name="Koren S."/>
            <person name="Silverstein K.A.T."/>
            <person name="Beckman K.B."/>
            <person name="Gohl D.M."/>
        </authorList>
    </citation>
    <scope>NUCLEOTIDE SEQUENCE</scope>
    <source>
        <strain evidence="1">Duluth1</strain>
        <tissue evidence="1">Whole animal</tissue>
    </source>
</reference>
<accession>A0A9D4L6R5</accession>
<keyword evidence="2" id="KW-1185">Reference proteome</keyword>